<name>A0A4R3TAX2_9FIRM</name>
<comment type="caution">
    <text evidence="4">The sequence shown here is derived from an EMBL/GenBank/DDBJ whole genome shotgun (WGS) entry which is preliminary data.</text>
</comment>
<keyword evidence="1" id="KW-0328">Glycosyltransferase</keyword>
<protein>
    <submittedName>
        <fullName evidence="4">Glycosyltransferase involved in cell wall biosynthesis</fullName>
    </submittedName>
</protein>
<proteinExistence type="predicted"/>
<gene>
    <name evidence="4" type="ORF">EDD61_11259</name>
</gene>
<evidence type="ECO:0000256" key="2">
    <source>
        <dbReference type="ARBA" id="ARBA00022679"/>
    </source>
</evidence>
<organism evidence="4 5">
    <name type="scientific">Longicatena caecimuris</name>
    <dbReference type="NCBI Taxonomy" id="1796635"/>
    <lineage>
        <taxon>Bacteria</taxon>
        <taxon>Bacillati</taxon>
        <taxon>Bacillota</taxon>
        <taxon>Erysipelotrichia</taxon>
        <taxon>Erysipelotrichales</taxon>
        <taxon>Erysipelotrichaceae</taxon>
        <taxon>Longicatena</taxon>
    </lineage>
</organism>
<reference evidence="4 5" key="1">
    <citation type="submission" date="2019-03" db="EMBL/GenBank/DDBJ databases">
        <title>Genomic Encyclopedia of Type Strains, Phase IV (KMG-IV): sequencing the most valuable type-strain genomes for metagenomic binning, comparative biology and taxonomic classification.</title>
        <authorList>
            <person name="Goeker M."/>
        </authorList>
    </citation>
    <scope>NUCLEOTIDE SEQUENCE [LARGE SCALE GENOMIC DNA]</scope>
    <source>
        <strain evidence="4 5">DSM 29481</strain>
    </source>
</reference>
<evidence type="ECO:0000256" key="1">
    <source>
        <dbReference type="ARBA" id="ARBA00022676"/>
    </source>
</evidence>
<accession>A0A4R3TAX2</accession>
<sequence length="323" mass="37306">MSENEECNNLVFSIIIPVYNTEKYVENCVASVLQQAFPVEAYEILLIDDGSVDASGALCDQLAQQYEQVRVFHQSNQGLSMARNKGISKAKGSYILFLDSDDALATDAFLPLYEIIKQHSYDIIVTDMNIITSTTQSYCRHSHQRLYEEMDGRTFLLQELKHHSMHMAAVMNVYRRAFLLENALTFKSGILHEDEQFTPRAFLKAASIIAIDHCYYRYMIRENSITTNKKLYKNVKDLYETLTELSLIYQKEEAPLRSYLMESLLEKYLYMYAKAGVYQSAYDGIRNKQFVKGKAKSLKNKAKVCLFTISDRMYCKIHPHKEG</sequence>
<dbReference type="SUPFAM" id="SSF53448">
    <property type="entry name" value="Nucleotide-diphospho-sugar transferases"/>
    <property type="match status" value="1"/>
</dbReference>
<keyword evidence="5" id="KW-1185">Reference proteome</keyword>
<feature type="domain" description="Glycosyltransferase 2-like" evidence="3">
    <location>
        <begin position="13"/>
        <end position="179"/>
    </location>
</feature>
<dbReference type="AlphaFoldDB" id="A0A4R3TAX2"/>
<dbReference type="CDD" id="cd00761">
    <property type="entry name" value="Glyco_tranf_GTA_type"/>
    <property type="match status" value="1"/>
</dbReference>
<evidence type="ECO:0000259" key="3">
    <source>
        <dbReference type="Pfam" id="PF00535"/>
    </source>
</evidence>
<dbReference type="Gene3D" id="3.90.550.10">
    <property type="entry name" value="Spore Coat Polysaccharide Biosynthesis Protein SpsA, Chain A"/>
    <property type="match status" value="1"/>
</dbReference>
<dbReference type="InterPro" id="IPR001173">
    <property type="entry name" value="Glyco_trans_2-like"/>
</dbReference>
<dbReference type="Pfam" id="PF00535">
    <property type="entry name" value="Glycos_transf_2"/>
    <property type="match status" value="1"/>
</dbReference>
<dbReference type="EMBL" id="SMBP01000012">
    <property type="protein sequence ID" value="TCU59031.1"/>
    <property type="molecule type" value="Genomic_DNA"/>
</dbReference>
<evidence type="ECO:0000313" key="4">
    <source>
        <dbReference type="EMBL" id="TCU59031.1"/>
    </source>
</evidence>
<dbReference type="InterPro" id="IPR029044">
    <property type="entry name" value="Nucleotide-diphossugar_trans"/>
</dbReference>
<dbReference type="RefSeq" id="WP_132224959.1">
    <property type="nucleotide sequence ID" value="NZ_JADPGE010000003.1"/>
</dbReference>
<evidence type="ECO:0000313" key="5">
    <source>
        <dbReference type="Proteomes" id="UP000295773"/>
    </source>
</evidence>
<dbReference type="PANTHER" id="PTHR22916">
    <property type="entry name" value="GLYCOSYLTRANSFERASE"/>
    <property type="match status" value="1"/>
</dbReference>
<keyword evidence="2 4" id="KW-0808">Transferase</keyword>
<dbReference type="PANTHER" id="PTHR22916:SF51">
    <property type="entry name" value="GLYCOSYLTRANSFERASE EPSH-RELATED"/>
    <property type="match status" value="1"/>
</dbReference>
<dbReference type="GO" id="GO:0016757">
    <property type="term" value="F:glycosyltransferase activity"/>
    <property type="evidence" value="ECO:0007669"/>
    <property type="project" value="UniProtKB-KW"/>
</dbReference>
<dbReference type="Proteomes" id="UP000295773">
    <property type="component" value="Unassembled WGS sequence"/>
</dbReference>